<dbReference type="OrthoDB" id="546820at2759"/>
<dbReference type="PANTHER" id="PTHR45897">
    <property type="entry name" value="HIGH-AFFINITY CHOLINE TRANSPORTER 1"/>
    <property type="match status" value="1"/>
</dbReference>
<organism evidence="15 16">
    <name type="scientific">Cinara cedri</name>
    <dbReference type="NCBI Taxonomy" id="506608"/>
    <lineage>
        <taxon>Eukaryota</taxon>
        <taxon>Metazoa</taxon>
        <taxon>Ecdysozoa</taxon>
        <taxon>Arthropoda</taxon>
        <taxon>Hexapoda</taxon>
        <taxon>Insecta</taxon>
        <taxon>Pterygota</taxon>
        <taxon>Neoptera</taxon>
        <taxon>Paraneoptera</taxon>
        <taxon>Hemiptera</taxon>
        <taxon>Sternorrhyncha</taxon>
        <taxon>Aphidomorpha</taxon>
        <taxon>Aphidoidea</taxon>
        <taxon>Aphididae</taxon>
        <taxon>Lachninae</taxon>
        <taxon>Cinara</taxon>
    </lineage>
</organism>
<protein>
    <submittedName>
        <fullName evidence="15">Sodium/solute symporter</fullName>
    </submittedName>
</protein>
<dbReference type="GO" id="GO:0008292">
    <property type="term" value="P:acetylcholine biosynthetic process"/>
    <property type="evidence" value="ECO:0007669"/>
    <property type="project" value="TreeGrafter"/>
</dbReference>
<feature type="transmembrane region" description="Helical" evidence="14">
    <location>
        <begin position="68"/>
        <end position="90"/>
    </location>
</feature>
<evidence type="ECO:0000256" key="9">
    <source>
        <dbReference type="ARBA" id="ARBA00023065"/>
    </source>
</evidence>
<evidence type="ECO:0000256" key="11">
    <source>
        <dbReference type="ARBA" id="ARBA00023180"/>
    </source>
</evidence>
<reference evidence="15 16" key="1">
    <citation type="submission" date="2019-08" db="EMBL/GenBank/DDBJ databases">
        <authorList>
            <person name="Alioto T."/>
            <person name="Alioto T."/>
            <person name="Gomez Garrido J."/>
        </authorList>
    </citation>
    <scope>NUCLEOTIDE SEQUENCE [LARGE SCALE GENOMIC DNA]</scope>
</reference>
<keyword evidence="10 14" id="KW-0472">Membrane</keyword>
<keyword evidence="6" id="KW-0530">Neurotransmitter biosynthesis</keyword>
<evidence type="ECO:0000256" key="1">
    <source>
        <dbReference type="ARBA" id="ARBA00004141"/>
    </source>
</evidence>
<evidence type="ECO:0000256" key="7">
    <source>
        <dbReference type="ARBA" id="ARBA00022989"/>
    </source>
</evidence>
<sequence length="611" mass="68791">MDYIEVIFVVFCSSIFIMLELWSEKKQRTIILALEVMLGNFGFFVGIICTMAVTWIETGHNIKTENGIHHTSVLLWCLAPFWYALSLVFGDTLSDITKSDQYASVILGCCIVMFNTIFPNMDSPAYADVIQLFAIFIGLWLTVPYALKNDKVDSHKLGLELISEIESKDLFSYIDYALLLVFSGIPWQIYFQRLLSKKSTLQAKALSYFAGFGCFIISIPLVIIRIAASATVLNESKIYDGAFPMTSKAPGTILPTAMLDLTPEMVSLFARVAIAVALISSSDACVLSISSMFARNIYSKLLRRNASKSEIVCVLRWFIVVVVLTAAITAFSMQSIYGLWLGVCSDFVYVILFPQLIMAVHFKHYCNTYGSLAAYIVGFSIRVACGEPKPGLKPLIYFPDWMGVQKLFPFRTVAMLCSLFTLVSVSWATKWLFLNSTLTSHYEWLRCVNNIMINSVFLGTFTPQEEERTTIPTQQEVELMTTPTPHEGELTTMPSFHDGFCSLMVDQYALNTDLNYYDDSLGGSMQAIGMFDDETIAGEMPEMLPTTQKDRALDEISDSGMYRMVFSRSVRAPRRKTLFQYCADMITHLFDKPNERINHILGINDVKINTV</sequence>
<keyword evidence="8" id="KW-0915">Sodium</keyword>
<keyword evidence="5" id="KW-0769">Symport</keyword>
<evidence type="ECO:0000256" key="6">
    <source>
        <dbReference type="ARBA" id="ARBA00022979"/>
    </source>
</evidence>
<evidence type="ECO:0000313" key="16">
    <source>
        <dbReference type="Proteomes" id="UP000325440"/>
    </source>
</evidence>
<comment type="subcellular location">
    <subcellularLocation>
        <location evidence="1">Membrane</location>
        <topology evidence="1">Multi-pass membrane protein</topology>
    </subcellularLocation>
</comment>
<evidence type="ECO:0000256" key="3">
    <source>
        <dbReference type="ARBA" id="ARBA00022448"/>
    </source>
</evidence>
<feature type="transmembrane region" description="Helical" evidence="14">
    <location>
        <begin position="205"/>
        <end position="228"/>
    </location>
</feature>
<dbReference type="PANTHER" id="PTHR45897:SF4">
    <property type="entry name" value="HIGH-AFFINITY CHOLINE TRANSPORTER 1"/>
    <property type="match status" value="1"/>
</dbReference>
<feature type="transmembrane region" description="Helical" evidence="14">
    <location>
        <begin position="102"/>
        <end position="119"/>
    </location>
</feature>
<dbReference type="InterPro" id="IPR001734">
    <property type="entry name" value="Na/solute_symporter"/>
</dbReference>
<evidence type="ECO:0000256" key="2">
    <source>
        <dbReference type="ARBA" id="ARBA00006434"/>
    </source>
</evidence>
<dbReference type="InterPro" id="IPR052244">
    <property type="entry name" value="Choline_transporter"/>
</dbReference>
<evidence type="ECO:0000256" key="12">
    <source>
        <dbReference type="ARBA" id="ARBA00023201"/>
    </source>
</evidence>
<keyword evidence="12" id="KW-0739">Sodium transport</keyword>
<comment type="similarity">
    <text evidence="2 13">Belongs to the sodium:solute symporter (SSF) (TC 2.A.21) family.</text>
</comment>
<name>A0A5E4NE12_9HEMI</name>
<dbReference type="InterPro" id="IPR038377">
    <property type="entry name" value="Na/Glc_symporter_sf"/>
</dbReference>
<feature type="transmembrane region" description="Helical" evidence="14">
    <location>
        <begin position="339"/>
        <end position="362"/>
    </location>
</feature>
<proteinExistence type="inferred from homology"/>
<keyword evidence="11" id="KW-0325">Glycoprotein</keyword>
<feature type="transmembrane region" description="Helical" evidence="14">
    <location>
        <begin position="125"/>
        <end position="147"/>
    </location>
</feature>
<dbReference type="AlphaFoldDB" id="A0A5E4NE12"/>
<dbReference type="Gene3D" id="1.20.1730.10">
    <property type="entry name" value="Sodium/glucose cotransporter"/>
    <property type="match status" value="1"/>
</dbReference>
<dbReference type="EMBL" id="CABPRJ010001933">
    <property type="protein sequence ID" value="VVC41982.1"/>
    <property type="molecule type" value="Genomic_DNA"/>
</dbReference>
<evidence type="ECO:0000256" key="13">
    <source>
        <dbReference type="RuleBase" id="RU362091"/>
    </source>
</evidence>
<dbReference type="Proteomes" id="UP000325440">
    <property type="component" value="Unassembled WGS sequence"/>
</dbReference>
<keyword evidence="7 14" id="KW-1133">Transmembrane helix</keyword>
<feature type="transmembrane region" description="Helical" evidence="14">
    <location>
        <begin position="314"/>
        <end position="333"/>
    </location>
</feature>
<keyword evidence="9" id="KW-0406">Ion transport</keyword>
<evidence type="ECO:0000256" key="10">
    <source>
        <dbReference type="ARBA" id="ARBA00023136"/>
    </source>
</evidence>
<keyword evidence="16" id="KW-1185">Reference proteome</keyword>
<feature type="transmembrane region" description="Helical" evidence="14">
    <location>
        <begin position="268"/>
        <end position="293"/>
    </location>
</feature>
<feature type="transmembrane region" description="Helical" evidence="14">
    <location>
        <begin position="6"/>
        <end position="23"/>
    </location>
</feature>
<gene>
    <name evidence="15" type="ORF">CINCED_3A011200</name>
</gene>
<dbReference type="GO" id="GO:0005307">
    <property type="term" value="F:choline:sodium symporter activity"/>
    <property type="evidence" value="ECO:0007669"/>
    <property type="project" value="TreeGrafter"/>
</dbReference>
<feature type="transmembrane region" description="Helical" evidence="14">
    <location>
        <begin position="412"/>
        <end position="433"/>
    </location>
</feature>
<dbReference type="PROSITE" id="PS50283">
    <property type="entry name" value="NA_SOLUT_SYMP_3"/>
    <property type="match status" value="1"/>
</dbReference>
<keyword evidence="3" id="KW-0813">Transport</keyword>
<keyword evidence="4 14" id="KW-0812">Transmembrane</keyword>
<feature type="transmembrane region" description="Helical" evidence="14">
    <location>
        <begin position="30"/>
        <end position="56"/>
    </location>
</feature>
<accession>A0A5E4NE12</accession>
<evidence type="ECO:0000256" key="5">
    <source>
        <dbReference type="ARBA" id="ARBA00022847"/>
    </source>
</evidence>
<evidence type="ECO:0000256" key="4">
    <source>
        <dbReference type="ARBA" id="ARBA00022692"/>
    </source>
</evidence>
<evidence type="ECO:0000256" key="14">
    <source>
        <dbReference type="SAM" id="Phobius"/>
    </source>
</evidence>
<evidence type="ECO:0000256" key="8">
    <source>
        <dbReference type="ARBA" id="ARBA00023053"/>
    </source>
</evidence>
<dbReference type="Pfam" id="PF00474">
    <property type="entry name" value="SSF"/>
    <property type="match status" value="1"/>
</dbReference>
<evidence type="ECO:0000313" key="15">
    <source>
        <dbReference type="EMBL" id="VVC41982.1"/>
    </source>
</evidence>
<dbReference type="GO" id="GO:0005886">
    <property type="term" value="C:plasma membrane"/>
    <property type="evidence" value="ECO:0007669"/>
    <property type="project" value="TreeGrafter"/>
</dbReference>